<keyword evidence="1" id="KW-0472">Membrane</keyword>
<dbReference type="Proteomes" id="UP000259602">
    <property type="component" value="Segment"/>
</dbReference>
<protein>
    <submittedName>
        <fullName evidence="2">Uncharacterized protein</fullName>
    </submittedName>
</protein>
<dbReference type="GeneID" id="55605515"/>
<feature type="transmembrane region" description="Helical" evidence="1">
    <location>
        <begin position="99"/>
        <end position="121"/>
    </location>
</feature>
<dbReference type="KEGG" id="vg:55605515"/>
<dbReference type="RefSeq" id="YP_009835443.1">
    <property type="nucleotide sequence ID" value="NC_048678.1"/>
</dbReference>
<accession>A0A343LE33</accession>
<evidence type="ECO:0000313" key="3">
    <source>
        <dbReference type="Proteomes" id="UP000259602"/>
    </source>
</evidence>
<name>A0A343LE33_9CAUD</name>
<evidence type="ECO:0000313" key="2">
    <source>
        <dbReference type="EMBL" id="ATN94943.1"/>
    </source>
</evidence>
<reference evidence="2 3" key="1">
    <citation type="journal article" date="2018" name="Sci. Rep.">
        <title>Characterization of LE3 and LE4, the only lytic phages known to infect the spirochete Leptospira.</title>
        <authorList>
            <person name="Schiettekatte O."/>
            <person name="Vincent A.T."/>
            <person name="Malosse C."/>
            <person name="Lechat P."/>
            <person name="Chamot-Rooke J."/>
            <person name="Veyrier F.J."/>
            <person name="Picardeau M."/>
            <person name="Bourhy P."/>
        </authorList>
    </citation>
    <scope>NUCLEOTIDE SEQUENCE [LARGE SCALE GENOMIC DNA]</scope>
</reference>
<evidence type="ECO:0000256" key="1">
    <source>
        <dbReference type="SAM" id="Phobius"/>
    </source>
</evidence>
<organism evidence="2 3">
    <name type="scientific">Leptospira phage LE3</name>
    <dbReference type="NCBI Taxonomy" id="2041382"/>
    <lineage>
        <taxon>Viruses</taxon>
        <taxon>Duplodnaviria</taxon>
        <taxon>Heunggongvirae</taxon>
        <taxon>Uroviricota</taxon>
        <taxon>Caudoviricetes</taxon>
        <taxon>Nylescharonvirus</taxon>
        <taxon>Nylescharonvirus LE3</taxon>
    </lineage>
</organism>
<keyword evidence="1" id="KW-0812">Transmembrane</keyword>
<keyword evidence="3" id="KW-1185">Reference proteome</keyword>
<dbReference type="EMBL" id="MF974396">
    <property type="protein sequence ID" value="ATN94943.1"/>
    <property type="molecule type" value="Genomic_DNA"/>
</dbReference>
<keyword evidence="1" id="KW-1133">Transmembrane helix</keyword>
<sequence>MKYLSILLLLLFIQCATAKTITYDPSAPDSSYGCSNVPGRLFFECAKKQSLRFDKIESSIPIDTVLQETRNGNYLTKRIQTCRHDLCHVRQETIYDPTFLYLITEKGVIGGIGILLGVILFP</sequence>
<proteinExistence type="predicted"/>